<feature type="compositionally biased region" description="Low complexity" evidence="13">
    <location>
        <begin position="181"/>
        <end position="190"/>
    </location>
</feature>
<protein>
    <recommendedName>
        <fullName evidence="15">G-protein coupled receptors family 1 profile domain-containing protein</fullName>
    </recommendedName>
</protein>
<keyword evidence="5" id="KW-0297">G-protein coupled receptor</keyword>
<feature type="compositionally biased region" description="Basic and acidic residues" evidence="13">
    <location>
        <begin position="334"/>
        <end position="347"/>
    </location>
</feature>
<feature type="transmembrane region" description="Helical" evidence="14">
    <location>
        <begin position="263"/>
        <end position="281"/>
    </location>
</feature>
<feature type="compositionally biased region" description="Low complexity" evidence="13">
    <location>
        <begin position="414"/>
        <end position="429"/>
    </location>
</feature>
<keyword evidence="4 14" id="KW-1133">Transmembrane helix</keyword>
<evidence type="ECO:0000313" key="16">
    <source>
        <dbReference type="EMBL" id="KOF76436.1"/>
    </source>
</evidence>
<dbReference type="InterPro" id="IPR000276">
    <property type="entry name" value="GPCR_Rhodpsn"/>
</dbReference>
<evidence type="ECO:0000256" key="5">
    <source>
        <dbReference type="ARBA" id="ARBA00023040"/>
    </source>
</evidence>
<dbReference type="GO" id="GO:0008188">
    <property type="term" value="F:neuropeptide receptor activity"/>
    <property type="evidence" value="ECO:0007669"/>
    <property type="project" value="TreeGrafter"/>
</dbReference>
<dbReference type="SUPFAM" id="SSF81321">
    <property type="entry name" value="Family A G protein-coupled receptor-like"/>
    <property type="match status" value="1"/>
</dbReference>
<evidence type="ECO:0000256" key="8">
    <source>
        <dbReference type="ARBA" id="ARBA00023157"/>
    </source>
</evidence>
<feature type="region of interest" description="Disordered" evidence="13">
    <location>
        <begin position="138"/>
        <end position="211"/>
    </location>
</feature>
<reference evidence="16" key="1">
    <citation type="submission" date="2015-07" db="EMBL/GenBank/DDBJ databases">
        <title>MeaNS - Measles Nucleotide Surveillance Program.</title>
        <authorList>
            <person name="Tran T."/>
            <person name="Druce J."/>
        </authorList>
    </citation>
    <scope>NUCLEOTIDE SEQUENCE</scope>
    <source>
        <strain evidence="16">UCB-OBI-ISO-001</strain>
        <tissue evidence="16">Gonad</tissue>
    </source>
</reference>
<organism evidence="16">
    <name type="scientific">Octopus bimaculoides</name>
    <name type="common">California two-spotted octopus</name>
    <dbReference type="NCBI Taxonomy" id="37653"/>
    <lineage>
        <taxon>Eukaryota</taxon>
        <taxon>Metazoa</taxon>
        <taxon>Spiralia</taxon>
        <taxon>Lophotrochozoa</taxon>
        <taxon>Mollusca</taxon>
        <taxon>Cephalopoda</taxon>
        <taxon>Coleoidea</taxon>
        <taxon>Octopodiformes</taxon>
        <taxon>Octopoda</taxon>
        <taxon>Incirrata</taxon>
        <taxon>Octopodidae</taxon>
        <taxon>Octopus</taxon>
    </lineage>
</organism>
<feature type="compositionally biased region" description="Basic and acidic residues" evidence="13">
    <location>
        <begin position="370"/>
        <end position="379"/>
    </location>
</feature>
<evidence type="ECO:0000256" key="11">
    <source>
        <dbReference type="ARBA" id="ARBA00023224"/>
    </source>
</evidence>
<keyword evidence="9" id="KW-0675">Receptor</keyword>
<keyword evidence="12" id="KW-0449">Lipoprotein</keyword>
<keyword evidence="11" id="KW-0807">Transducer</keyword>
<sequence>MSLERYFAICHPLYSRQWQTLSHAYKTIAACWLLAFAVVIPIAIYTKLVSTWNGQIHFCREIWPTKLGSQSYTVFLDWILLIVPILIMSCSYGLIVRTLWLGIKMDEKIQKDAEKSKKKEKENVKMIVCNETTKINQGGDLKKHAKKYTENNPRHDGADRKQISKRNPKRKCNQSVTPNHNSNLNLSSSSQHRKHRRLTGGGGVRQSNMGKSVTTKKRVIKMLCVIVLEFFVCWCPLFCVQTWKAFDPRGIRRHLTAVGMNSIYLLAYLSSCCNPITYCFMNKSFRKAFLATFHCVTKRLPGGKDQQRHRHQQLQLLQLEMQDQQQQQQQQQQQEKDQQLQQKQKEQEYEEQQQQQQQQQQHRHLLQQHCHLEKQHDLESEVSTETTKFEPENTSTEADTVETFDNDDDDDDAVNTFSSDSESFSKQSD</sequence>
<feature type="transmembrane region" description="Helical" evidence="14">
    <location>
        <begin position="24"/>
        <end position="45"/>
    </location>
</feature>
<evidence type="ECO:0000256" key="3">
    <source>
        <dbReference type="ARBA" id="ARBA00022692"/>
    </source>
</evidence>
<keyword evidence="3 14" id="KW-0812">Transmembrane</keyword>
<dbReference type="InterPro" id="IPR009126">
    <property type="entry name" value="Cholcskin_rcpt"/>
</dbReference>
<dbReference type="GO" id="GO:0005886">
    <property type="term" value="C:plasma membrane"/>
    <property type="evidence" value="ECO:0007669"/>
    <property type="project" value="UniProtKB-SubCell"/>
</dbReference>
<accession>A0A0L8GHG6</accession>
<feature type="domain" description="G-protein coupled receptors family 1 profile" evidence="15">
    <location>
        <begin position="1"/>
        <end position="278"/>
    </location>
</feature>
<dbReference type="EMBL" id="KQ421784">
    <property type="protein sequence ID" value="KOF76436.1"/>
    <property type="molecule type" value="Genomic_DNA"/>
</dbReference>
<evidence type="ECO:0000256" key="10">
    <source>
        <dbReference type="ARBA" id="ARBA00023180"/>
    </source>
</evidence>
<evidence type="ECO:0000256" key="12">
    <source>
        <dbReference type="ARBA" id="ARBA00023288"/>
    </source>
</evidence>
<keyword evidence="7" id="KW-0564">Palmitate</keyword>
<evidence type="ECO:0000256" key="2">
    <source>
        <dbReference type="ARBA" id="ARBA00022475"/>
    </source>
</evidence>
<dbReference type="OrthoDB" id="10037617at2759"/>
<gene>
    <name evidence="16" type="ORF">OCBIM_22033338mg</name>
</gene>
<evidence type="ECO:0000256" key="14">
    <source>
        <dbReference type="SAM" id="Phobius"/>
    </source>
</evidence>
<evidence type="ECO:0000256" key="6">
    <source>
        <dbReference type="ARBA" id="ARBA00023136"/>
    </source>
</evidence>
<feature type="transmembrane region" description="Helical" evidence="14">
    <location>
        <begin position="219"/>
        <end position="243"/>
    </location>
</feature>
<feature type="compositionally biased region" description="Polar residues" evidence="13">
    <location>
        <begin position="381"/>
        <end position="397"/>
    </location>
</feature>
<dbReference type="InterPro" id="IPR017452">
    <property type="entry name" value="GPCR_Rhodpsn_7TM"/>
</dbReference>
<keyword evidence="6 14" id="KW-0472">Membrane</keyword>
<proteinExistence type="predicted"/>
<dbReference type="PRINTS" id="PR01822">
    <property type="entry name" value="CCYSTOKININR"/>
</dbReference>
<keyword evidence="8" id="KW-1015">Disulfide bond</keyword>
<feature type="compositionally biased region" description="Acidic residues" evidence="13">
    <location>
        <begin position="399"/>
        <end position="413"/>
    </location>
</feature>
<keyword evidence="10" id="KW-0325">Glycoprotein</keyword>
<dbReference type="PROSITE" id="PS50262">
    <property type="entry name" value="G_PROTEIN_RECEP_F1_2"/>
    <property type="match status" value="1"/>
</dbReference>
<feature type="transmembrane region" description="Helical" evidence="14">
    <location>
        <begin position="78"/>
        <end position="100"/>
    </location>
</feature>
<dbReference type="Pfam" id="PF00001">
    <property type="entry name" value="7tm_1"/>
    <property type="match status" value="1"/>
</dbReference>
<dbReference type="PANTHER" id="PTHR24238">
    <property type="entry name" value="G-PROTEIN COUPLED RECEPTOR"/>
    <property type="match status" value="1"/>
</dbReference>
<dbReference type="Gene3D" id="1.20.1070.10">
    <property type="entry name" value="Rhodopsin 7-helix transmembrane proteins"/>
    <property type="match status" value="2"/>
</dbReference>
<evidence type="ECO:0000256" key="13">
    <source>
        <dbReference type="SAM" id="MobiDB-lite"/>
    </source>
</evidence>
<evidence type="ECO:0000256" key="1">
    <source>
        <dbReference type="ARBA" id="ARBA00004651"/>
    </source>
</evidence>
<evidence type="ECO:0000256" key="4">
    <source>
        <dbReference type="ARBA" id="ARBA00022989"/>
    </source>
</evidence>
<feature type="region of interest" description="Disordered" evidence="13">
    <location>
        <begin position="328"/>
        <end position="429"/>
    </location>
</feature>
<dbReference type="PANTHER" id="PTHR24238:SF75">
    <property type="entry name" value="CHOLECYSTOKININ-LIKE RECEPTOR AT 17D1-RELATED"/>
    <property type="match status" value="1"/>
</dbReference>
<feature type="compositionally biased region" description="Basic and acidic residues" evidence="13">
    <location>
        <begin position="147"/>
        <end position="162"/>
    </location>
</feature>
<dbReference type="PRINTS" id="PR00237">
    <property type="entry name" value="GPCRRHODOPSN"/>
</dbReference>
<name>A0A0L8GHG6_OCTBM</name>
<feature type="compositionally biased region" description="Basic residues" evidence="13">
    <location>
        <begin position="163"/>
        <end position="172"/>
    </location>
</feature>
<keyword evidence="2" id="KW-1003">Cell membrane</keyword>
<evidence type="ECO:0000259" key="15">
    <source>
        <dbReference type="PROSITE" id="PS50262"/>
    </source>
</evidence>
<evidence type="ECO:0000256" key="9">
    <source>
        <dbReference type="ARBA" id="ARBA00023170"/>
    </source>
</evidence>
<evidence type="ECO:0000256" key="7">
    <source>
        <dbReference type="ARBA" id="ARBA00023139"/>
    </source>
</evidence>
<dbReference type="AlphaFoldDB" id="A0A0L8GHG6"/>
<comment type="subcellular location">
    <subcellularLocation>
        <location evidence="1">Cell membrane</location>
        <topology evidence="1">Multi-pass membrane protein</topology>
    </subcellularLocation>
</comment>